<evidence type="ECO:0000256" key="1">
    <source>
        <dbReference type="SAM" id="MobiDB-lite"/>
    </source>
</evidence>
<feature type="region of interest" description="Disordered" evidence="1">
    <location>
        <begin position="103"/>
        <end position="130"/>
    </location>
</feature>
<dbReference type="AlphaFoldDB" id="A0A3S5AGG9"/>
<evidence type="ECO:0000313" key="3">
    <source>
        <dbReference type="Proteomes" id="UP000784294"/>
    </source>
</evidence>
<protein>
    <submittedName>
        <fullName evidence="2">Uncharacterized protein</fullName>
    </submittedName>
</protein>
<sequence length="199" mass="21183">MYSYLLNSSVVIQFFFVHTECLRALFQVICSLKPYFIQVQNVAICTAECNYASTPLSPCPDSLSACEPSQPTSSSSSQQQSVSQAAILLSPSPVRLVTGMSLTNDVDSDASPPPAKFRGTEGPIVDQNRPLSGQQPITIKSSCCGPPSAIKSQFCPLGSEAHLTSETEQPNGLSSLVAKPVSLVAYQLRTQQPLKPSGS</sequence>
<comment type="caution">
    <text evidence="2">The sequence shown here is derived from an EMBL/GenBank/DDBJ whole genome shotgun (WGS) entry which is preliminary data.</text>
</comment>
<dbReference type="EMBL" id="CAAALY010060842">
    <property type="protein sequence ID" value="VEL23234.1"/>
    <property type="molecule type" value="Genomic_DNA"/>
</dbReference>
<evidence type="ECO:0000313" key="2">
    <source>
        <dbReference type="EMBL" id="VEL23234.1"/>
    </source>
</evidence>
<reference evidence="2" key="1">
    <citation type="submission" date="2018-11" db="EMBL/GenBank/DDBJ databases">
        <authorList>
            <consortium name="Pathogen Informatics"/>
        </authorList>
    </citation>
    <scope>NUCLEOTIDE SEQUENCE</scope>
</reference>
<organism evidence="2 3">
    <name type="scientific">Protopolystoma xenopodis</name>
    <dbReference type="NCBI Taxonomy" id="117903"/>
    <lineage>
        <taxon>Eukaryota</taxon>
        <taxon>Metazoa</taxon>
        <taxon>Spiralia</taxon>
        <taxon>Lophotrochozoa</taxon>
        <taxon>Platyhelminthes</taxon>
        <taxon>Monogenea</taxon>
        <taxon>Polyopisthocotylea</taxon>
        <taxon>Polystomatidea</taxon>
        <taxon>Polystomatidae</taxon>
        <taxon>Protopolystoma</taxon>
    </lineage>
</organism>
<gene>
    <name evidence="2" type="ORF">PXEA_LOCUS16674</name>
</gene>
<keyword evidence="3" id="KW-1185">Reference proteome</keyword>
<dbReference type="Proteomes" id="UP000784294">
    <property type="component" value="Unassembled WGS sequence"/>
</dbReference>
<accession>A0A3S5AGG9</accession>
<proteinExistence type="predicted"/>
<name>A0A3S5AGG9_9PLAT</name>